<keyword evidence="2" id="KW-1185">Reference proteome</keyword>
<dbReference type="Proteomes" id="UP000264086">
    <property type="component" value="Segment"/>
</dbReference>
<dbReference type="KEGG" id="vg:64471045"/>
<reference evidence="1 2" key="1">
    <citation type="submission" date="2018-07" db="EMBL/GenBank/DDBJ databases">
        <authorList>
            <person name="Amani N.Z."/>
            <person name="Ambroziak M.E."/>
            <person name="Biju A."/>
            <person name="Bushnell W."/>
            <person name="Calia C.N."/>
            <person name="Chen Y.J."/>
            <person name="Hill L.T."/>
            <person name="Karpinska S."/>
            <person name="Martinez K.C."/>
            <person name="Medwid J.R."/>
            <person name="Nguyen C."/>
            <person name="Oliver A."/>
            <person name="Pham J.P."/>
            <person name="Ramsey M.R."/>
            <person name="Ravi S."/>
            <person name="Sardina J.R."/>
            <person name="Senecal S.L."/>
            <person name="Sheen J."/>
            <person name="Shende N.V."/>
            <person name="Shi C.Y."/>
            <person name="Stuart L.C."/>
            <person name="Vu L."/>
            <person name="Wang L.Q."/>
            <person name="West L.J."/>
            <person name="Westgaard A.C."/>
            <person name="Liu R.B."/>
            <person name="Pierce E.C."/>
            <person name="Mohan S."/>
            <person name="Pogliano J."/>
            <person name="Delesalle V.A."/>
            <person name="Garlena R.A."/>
            <person name="Russell D.A."/>
            <person name="Pope W.H."/>
            <person name="Jacobs-Sera D."/>
            <person name="Hatfull G.F."/>
        </authorList>
    </citation>
    <scope>NUCLEOTIDE SEQUENCE [LARGE SCALE GENOMIC DNA]</scope>
</reference>
<name>A0A385DRJ1_9CAUD</name>
<protein>
    <submittedName>
        <fullName evidence="1">Uncharacterized protein</fullName>
    </submittedName>
</protein>
<dbReference type="EMBL" id="MH669004">
    <property type="protein sequence ID" value="AXQ61125.1"/>
    <property type="molecule type" value="Genomic_DNA"/>
</dbReference>
<accession>A0A385DRJ1</accession>
<gene>
    <name evidence="1" type="primary">72</name>
    <name evidence="1" type="ORF">SEA_HANK144_72</name>
</gene>
<proteinExistence type="predicted"/>
<organism evidence="1 2">
    <name type="scientific">Streptomyces phage Hank144</name>
    <dbReference type="NCBI Taxonomy" id="2301573"/>
    <lineage>
        <taxon>Viruses</taxon>
        <taxon>Duplodnaviria</taxon>
        <taxon>Heunggongvirae</taxon>
        <taxon>Uroviricota</taxon>
        <taxon>Caudoviricetes</taxon>
        <taxon>Arquatrovirinae</taxon>
        <taxon>Janusvirus</taxon>
        <taxon>Janusvirus hank144</taxon>
    </lineage>
</organism>
<dbReference type="GeneID" id="64471045"/>
<evidence type="ECO:0000313" key="2">
    <source>
        <dbReference type="Proteomes" id="UP000264086"/>
    </source>
</evidence>
<evidence type="ECO:0000313" key="1">
    <source>
        <dbReference type="EMBL" id="AXQ61125.1"/>
    </source>
</evidence>
<dbReference type="RefSeq" id="YP_010055124.1">
    <property type="nucleotide sequence ID" value="NC_054661.1"/>
</dbReference>
<sequence length="139" mass="15506">MPSIEEIKKYVTDQVAQDIVDTAAYGGITYWATAPSEKEFAGLPEGKTWTIVEGYDDTDWGGEREVDEVHYLSADDIREAYAKLLDLSQTIVDREIHGYIVQSWIDRDEKDGIDAGHIDASAADVLIQIACFGDEVRYG</sequence>